<evidence type="ECO:0000313" key="2">
    <source>
        <dbReference type="EMBL" id="KAK0167626.1"/>
    </source>
</evidence>
<feature type="region of interest" description="Disordered" evidence="1">
    <location>
        <begin position="313"/>
        <end position="332"/>
    </location>
</feature>
<reference evidence="2" key="2">
    <citation type="submission" date="2023-03" db="EMBL/GenBank/DDBJ databases">
        <authorList>
            <person name="Inwood S.N."/>
            <person name="Skelly J.G."/>
            <person name="Guhlin J."/>
            <person name="Harrop T.W.R."/>
            <person name="Goldson S.G."/>
            <person name="Dearden P.K."/>
        </authorList>
    </citation>
    <scope>NUCLEOTIDE SEQUENCE</scope>
    <source>
        <strain evidence="2">Lincoln</strain>
        <tissue evidence="2">Whole body</tissue>
    </source>
</reference>
<keyword evidence="3" id="KW-1185">Reference proteome</keyword>
<accession>A0AA39FDY5</accession>
<organism evidence="2 3">
    <name type="scientific">Microctonus hyperodae</name>
    <name type="common">Parasitoid wasp</name>
    <dbReference type="NCBI Taxonomy" id="165561"/>
    <lineage>
        <taxon>Eukaryota</taxon>
        <taxon>Metazoa</taxon>
        <taxon>Ecdysozoa</taxon>
        <taxon>Arthropoda</taxon>
        <taxon>Hexapoda</taxon>
        <taxon>Insecta</taxon>
        <taxon>Pterygota</taxon>
        <taxon>Neoptera</taxon>
        <taxon>Endopterygota</taxon>
        <taxon>Hymenoptera</taxon>
        <taxon>Apocrita</taxon>
        <taxon>Ichneumonoidea</taxon>
        <taxon>Braconidae</taxon>
        <taxon>Euphorinae</taxon>
        <taxon>Microctonus</taxon>
    </lineage>
</organism>
<evidence type="ECO:0008006" key="4">
    <source>
        <dbReference type="Google" id="ProtNLM"/>
    </source>
</evidence>
<gene>
    <name evidence="2" type="ORF">PV327_004998</name>
</gene>
<evidence type="ECO:0000313" key="3">
    <source>
        <dbReference type="Proteomes" id="UP001168972"/>
    </source>
</evidence>
<evidence type="ECO:0000256" key="1">
    <source>
        <dbReference type="SAM" id="MobiDB-lite"/>
    </source>
</evidence>
<dbReference type="PANTHER" id="PTHR21219">
    <property type="entry name" value="FI19613P1"/>
    <property type="match status" value="1"/>
</dbReference>
<protein>
    <recommendedName>
        <fullName evidence="4">PID domain-containing protein</fullName>
    </recommendedName>
</protein>
<dbReference type="Proteomes" id="UP001168972">
    <property type="component" value="Unassembled WGS sequence"/>
</dbReference>
<name>A0AA39FDY5_MICHY</name>
<dbReference type="PANTHER" id="PTHR21219:SF4">
    <property type="entry name" value="PID DOMAIN-CONTAINING PROTEIN"/>
    <property type="match status" value="1"/>
</dbReference>
<dbReference type="SUPFAM" id="SSF50729">
    <property type="entry name" value="PH domain-like"/>
    <property type="match status" value="1"/>
</dbReference>
<sequence>MELSSYDEGFRLNDAASMCSMKSKAMIDALFEDSKSVCSSTYADCCGSVDEYSMNLENFNAEEQQRANSAVQAKIEAMFASIEAETGKKGECTSASLPVKYLGAAPVGGRIASVRGLQEPLRQLLERIIKPISAELEVSRRGLTFRTSELIEKTNPFRRIAVWSALRLRSRPILSESSINQFHHAFIPLVGDDQVVGDEKHAHLYRTMRGLATNVTCYPPIFAVVMRRPGVAKVLECHGFACKTEEDAVAAAATLYRALLADLDCNRRRPRQTNGLGCVSLASVASSSFVDYTSVLNKNAYNNRLHEMLPQHPIRPPRIKKNSTSSSTTEYGSIRSISNKITRRKKILEIHTEDVVETRKRNLQSSNPELMIASKELNDNTSILSIQQNNEQYKESDFRCKNQKINIHHKMNFNREVKGSETSYDNSYFHEMNYHNKTPSKEKLFESERNYSFVEKNGSIVGEVVNAAETQLFEKNHILYDLNSTGKSDVSITSKSNPFYLTKHEVYSLTDCKKDNFENSQNSIYDKETTDHNNCTNKLYDDHFRNAEKIYYCDEENNSQSQMKKYDFKNKSNDNITFSKPIIDEKNIIMKNDQLISQKNSYKSGKIQRISRIDEFSKEGCNGSSNAAFILDLHNQKMKKRDRADSEPPLSRTENVARTIHDIKLHRSQSDLEVDRGDLMTRVELPRRGSFLKQNCTRQPNSICGGTPLGFTELFDEFRNQEGLTSVDDILDAIIDPEGMSFNELKPLYKEFLLKLASTLTQDELYQRSANIMKRRRRPQRRRSARKSCLLGRAIKRSVSKLKSGPTEFTSVIFPAKKFNDSFDSSSSCDIRNGRNRVLASRLSRKKSSWRRSKEINTSEDNDTCKRLARNIGANRSSSGYVSCSECSYDSESCTCVSADKCYCSLSRPSPGHETVRKNATVCACDTDSCSDSNKCYCTRRPMNQPTILEQLRQHGIVPSEETLSRRGSPERTRPFKTGRSYASSRSLEFYKMRPSPVRSSSDNLALDYDLFCPEKKGQDTSKNEKVLVVSARDPHGRLVYVGGAEKNKKSFPINSNRAGTHHEALSIKKSAEIAAVFGSSSVRSCRRTSSISSVKSSVSMEAGLGYLP</sequence>
<comment type="caution">
    <text evidence="2">The sequence shown here is derived from an EMBL/GenBank/DDBJ whole genome shotgun (WGS) entry which is preliminary data.</text>
</comment>
<dbReference type="EMBL" id="JAQQBR010001832">
    <property type="protein sequence ID" value="KAK0167626.1"/>
    <property type="molecule type" value="Genomic_DNA"/>
</dbReference>
<dbReference type="AlphaFoldDB" id="A0AA39FDY5"/>
<reference evidence="2" key="1">
    <citation type="journal article" date="2023" name="bioRxiv">
        <title>Scaffold-level genome assemblies of two parasitoid biocontrol wasps reveal the parthenogenesis mechanism and an associated novel virus.</title>
        <authorList>
            <person name="Inwood S."/>
            <person name="Skelly J."/>
            <person name="Guhlin J."/>
            <person name="Harrop T."/>
            <person name="Goldson S."/>
            <person name="Dearden P."/>
        </authorList>
    </citation>
    <scope>NUCLEOTIDE SEQUENCE</scope>
    <source>
        <strain evidence="2">Lincoln</strain>
        <tissue evidence="2">Whole body</tissue>
    </source>
</reference>
<proteinExistence type="predicted"/>
<feature type="compositionally biased region" description="Polar residues" evidence="1">
    <location>
        <begin position="322"/>
        <end position="332"/>
    </location>
</feature>